<protein>
    <recommendedName>
        <fullName evidence="9">CTP synthase</fullName>
        <ecNumber evidence="9">6.3.4.2</ecNumber>
    </recommendedName>
    <alternativeName>
        <fullName evidence="9">UTP--ammonia ligase</fullName>
    </alternativeName>
</protein>
<evidence type="ECO:0000256" key="5">
    <source>
        <dbReference type="ARBA" id="ARBA00022840"/>
    </source>
</evidence>
<dbReference type="NCBIfam" id="NF003792">
    <property type="entry name" value="PRK05380.1"/>
    <property type="match status" value="1"/>
</dbReference>
<dbReference type="STRING" id="1283841.A0A084QFD9"/>
<dbReference type="GO" id="GO:0005524">
    <property type="term" value="F:ATP binding"/>
    <property type="evidence" value="ECO:0007669"/>
    <property type="project" value="UniProtKB-KW"/>
</dbReference>
<dbReference type="GO" id="GO:0044210">
    <property type="term" value="P:'de novo' CTP biosynthetic process"/>
    <property type="evidence" value="ECO:0007669"/>
    <property type="project" value="UniProtKB-UniRule"/>
</dbReference>
<accession>A0A084QFD9</accession>
<dbReference type="SUPFAM" id="SSF52317">
    <property type="entry name" value="Class I glutamine amidotransferase-like"/>
    <property type="match status" value="1"/>
</dbReference>
<evidence type="ECO:0000256" key="4">
    <source>
        <dbReference type="ARBA" id="ARBA00022741"/>
    </source>
</evidence>
<reference evidence="12 13" key="1">
    <citation type="journal article" date="2014" name="BMC Genomics">
        <title>Comparative genome sequencing reveals chemotype-specific gene clusters in the toxigenic black mold Stachybotrys.</title>
        <authorList>
            <person name="Semeiks J."/>
            <person name="Borek D."/>
            <person name="Otwinowski Z."/>
            <person name="Grishin N.V."/>
        </authorList>
    </citation>
    <scope>NUCLEOTIDE SEQUENCE [LARGE SCALE GENOMIC DNA]</scope>
    <source>
        <strain evidence="12 13">IBT 40285</strain>
    </source>
</reference>
<evidence type="ECO:0000256" key="2">
    <source>
        <dbReference type="ARBA" id="ARBA00007533"/>
    </source>
</evidence>
<dbReference type="InterPro" id="IPR017926">
    <property type="entry name" value="GATASE"/>
</dbReference>
<dbReference type="Pfam" id="PF06418">
    <property type="entry name" value="CTP_synth_N"/>
    <property type="match status" value="1"/>
</dbReference>
<dbReference type="GO" id="GO:0005737">
    <property type="term" value="C:cytoplasm"/>
    <property type="evidence" value="ECO:0007669"/>
    <property type="project" value="TreeGrafter"/>
</dbReference>
<keyword evidence="4 9" id="KW-0547">Nucleotide-binding</keyword>
<evidence type="ECO:0000313" key="13">
    <source>
        <dbReference type="Proteomes" id="UP000028524"/>
    </source>
</evidence>
<keyword evidence="7 9" id="KW-0665">Pyrimidine biosynthesis</keyword>
<sequence length="577" mass="64212">MSTSLLGIAGFYDALIAYTVLLVQAIKIDPYLNIDAGTLGPLEHGECFVLADGSECDLDLGNYERYLNIQLTRESNITTGKIYKYVIQLKEKERRGDYLGRTVQVIPHITNAIQDWIERVARIPVDDSGEAPDICISTAAQLDSVQQAHCETMTDQNHHSDIESAPFVEALVQYRQKMGRNNVFNIHVSYVPVIHGEEKTKPTQHAIKQMRSAGLIPDAIACRCERPLDEATIRKIAGSCQVENEQVIPVRDMETVYQVPLLLEGEGLLKLLQRGLNLDVSSLPQPMLQRGSSLWELWKNTVVPPQQLEPVNIVLVGKYVALDDAYLSVRKSLEHAAMRCRRKLNLISVDSEHLEEETRQNDLAKYSRAWSAIAEADGMLIPGGFGSRAIEGMVQAAKYAREKKMCYLGICLGMQVSVIETARTLCGYTNATSEEFDAQAEHPVVIFMPEGSKEQMGGTMRLGTRASHFEPGTEWSKVRAMYGGAATINERHRHRYEVNPEYVDRLEKAGLNFIGKDDTGNRMEVVELKDHPFYVGLQAHPEFTSKVTCPSPPFLGFVAASAGCLDQVMADAKAQKA</sequence>
<proteinExistence type="inferred from homology"/>
<evidence type="ECO:0000256" key="6">
    <source>
        <dbReference type="ARBA" id="ARBA00022962"/>
    </source>
</evidence>
<dbReference type="PANTHER" id="PTHR11550">
    <property type="entry name" value="CTP SYNTHASE"/>
    <property type="match status" value="1"/>
</dbReference>
<keyword evidence="3 9" id="KW-0436">Ligase</keyword>
<dbReference type="InterPro" id="IPR017456">
    <property type="entry name" value="CTP_synthase_N"/>
</dbReference>
<evidence type="ECO:0000313" key="12">
    <source>
        <dbReference type="EMBL" id="KFA62674.1"/>
    </source>
</evidence>
<dbReference type="PROSITE" id="PS51273">
    <property type="entry name" value="GATASE_TYPE_1"/>
    <property type="match status" value="1"/>
</dbReference>
<dbReference type="SUPFAM" id="SSF52540">
    <property type="entry name" value="P-loop containing nucleoside triphosphate hydrolases"/>
    <property type="match status" value="1"/>
</dbReference>
<dbReference type="GO" id="GO:0097268">
    <property type="term" value="C:cytoophidium"/>
    <property type="evidence" value="ECO:0007669"/>
    <property type="project" value="TreeGrafter"/>
</dbReference>
<evidence type="ECO:0000256" key="1">
    <source>
        <dbReference type="ARBA" id="ARBA00005171"/>
    </source>
</evidence>
<dbReference type="EMBL" id="KL660782">
    <property type="protein sequence ID" value="KFA62674.1"/>
    <property type="molecule type" value="Genomic_DNA"/>
</dbReference>
<dbReference type="FunCoup" id="A0A084QFD9">
    <property type="interactions" value="877"/>
</dbReference>
<keyword evidence="6 9" id="KW-0315">Glutamine amidotransferase</keyword>
<comment type="similarity">
    <text evidence="2 9">Belongs to the CTP synthase family.</text>
</comment>
<dbReference type="InterPro" id="IPR029062">
    <property type="entry name" value="Class_I_gatase-like"/>
</dbReference>
<keyword evidence="5 9" id="KW-0067">ATP-binding</keyword>
<dbReference type="InterPro" id="IPR033828">
    <property type="entry name" value="GATase1_CTP_Synthase"/>
</dbReference>
<evidence type="ECO:0000256" key="3">
    <source>
        <dbReference type="ARBA" id="ARBA00022598"/>
    </source>
</evidence>
<feature type="domain" description="Glutamine amidotransferase" evidence="10">
    <location>
        <begin position="322"/>
        <end position="558"/>
    </location>
</feature>
<evidence type="ECO:0000256" key="8">
    <source>
        <dbReference type="ARBA" id="ARBA00047781"/>
    </source>
</evidence>
<dbReference type="Pfam" id="PF00117">
    <property type="entry name" value="GATase"/>
    <property type="match status" value="1"/>
</dbReference>
<evidence type="ECO:0000256" key="7">
    <source>
        <dbReference type="ARBA" id="ARBA00022975"/>
    </source>
</evidence>
<dbReference type="InterPro" id="IPR004468">
    <property type="entry name" value="CTP_synthase"/>
</dbReference>
<dbReference type="FunFam" id="3.40.50.880:FF:000005">
    <property type="entry name" value="CTP synthase"/>
    <property type="match status" value="1"/>
</dbReference>
<dbReference type="NCBIfam" id="TIGR00337">
    <property type="entry name" value="PyrG"/>
    <property type="match status" value="1"/>
</dbReference>
<evidence type="ECO:0000256" key="9">
    <source>
        <dbReference type="RuleBase" id="RU810713"/>
    </source>
</evidence>
<comment type="catalytic activity">
    <reaction evidence="8 9">
        <text>UTP + L-glutamine + ATP + H2O = CTP + L-glutamate + ADP + phosphate + 2 H(+)</text>
        <dbReference type="Rhea" id="RHEA:26426"/>
        <dbReference type="ChEBI" id="CHEBI:15377"/>
        <dbReference type="ChEBI" id="CHEBI:15378"/>
        <dbReference type="ChEBI" id="CHEBI:29985"/>
        <dbReference type="ChEBI" id="CHEBI:30616"/>
        <dbReference type="ChEBI" id="CHEBI:37563"/>
        <dbReference type="ChEBI" id="CHEBI:43474"/>
        <dbReference type="ChEBI" id="CHEBI:46398"/>
        <dbReference type="ChEBI" id="CHEBI:58359"/>
        <dbReference type="ChEBI" id="CHEBI:456216"/>
        <dbReference type="EC" id="6.3.4.2"/>
    </reaction>
</comment>
<gene>
    <name evidence="12" type="ORF">S40285_06982</name>
</gene>
<dbReference type="OrthoDB" id="1739076at2759"/>
<dbReference type="InParanoid" id="A0A084QFD9"/>
<dbReference type="OMA" id="HAAMYCH"/>
<name>A0A084QFD9_STAC4</name>
<dbReference type="PANTHER" id="PTHR11550:SF0">
    <property type="entry name" value="CTP SYNTHASE-RELATED"/>
    <property type="match status" value="1"/>
</dbReference>
<dbReference type="EC" id="6.3.4.2" evidence="9"/>
<dbReference type="GO" id="GO:0003883">
    <property type="term" value="F:CTP synthase activity"/>
    <property type="evidence" value="ECO:0007669"/>
    <property type="project" value="UniProtKB-UniRule"/>
</dbReference>
<evidence type="ECO:0000259" key="11">
    <source>
        <dbReference type="Pfam" id="PF06418"/>
    </source>
</evidence>
<dbReference type="AlphaFoldDB" id="A0A084QFD9"/>
<dbReference type="Gene3D" id="3.40.50.300">
    <property type="entry name" value="P-loop containing nucleotide triphosphate hydrolases"/>
    <property type="match status" value="1"/>
</dbReference>
<feature type="domain" description="CTP synthase N-terminal" evidence="11">
    <location>
        <begin position="15"/>
        <end position="278"/>
    </location>
</feature>
<dbReference type="HOGENOM" id="CLU_011675_5_0_1"/>
<dbReference type="InterPro" id="IPR027417">
    <property type="entry name" value="P-loop_NTPase"/>
</dbReference>
<dbReference type="CDD" id="cd01746">
    <property type="entry name" value="GATase1_CTP_Synthase"/>
    <property type="match status" value="1"/>
</dbReference>
<evidence type="ECO:0000259" key="10">
    <source>
        <dbReference type="Pfam" id="PF00117"/>
    </source>
</evidence>
<dbReference type="Gene3D" id="3.40.50.880">
    <property type="match status" value="1"/>
</dbReference>
<keyword evidence="13" id="KW-1185">Reference proteome</keyword>
<organism evidence="12 13">
    <name type="scientific">Stachybotrys chlorohalonatus (strain IBT 40285)</name>
    <dbReference type="NCBI Taxonomy" id="1283841"/>
    <lineage>
        <taxon>Eukaryota</taxon>
        <taxon>Fungi</taxon>
        <taxon>Dikarya</taxon>
        <taxon>Ascomycota</taxon>
        <taxon>Pezizomycotina</taxon>
        <taxon>Sordariomycetes</taxon>
        <taxon>Hypocreomycetidae</taxon>
        <taxon>Hypocreales</taxon>
        <taxon>Stachybotryaceae</taxon>
        <taxon>Stachybotrys</taxon>
    </lineage>
</organism>
<dbReference type="UniPathway" id="UPA00159">
    <property type="reaction ID" value="UER00277"/>
</dbReference>
<comment type="pathway">
    <text evidence="1 9">Pyrimidine metabolism; CTP biosynthesis via de novo pathway; CTP from UDP: step 2/2.</text>
</comment>
<dbReference type="GO" id="GO:0042802">
    <property type="term" value="F:identical protein binding"/>
    <property type="evidence" value="ECO:0007669"/>
    <property type="project" value="TreeGrafter"/>
</dbReference>
<dbReference type="GO" id="GO:0019856">
    <property type="term" value="P:pyrimidine nucleobase biosynthetic process"/>
    <property type="evidence" value="ECO:0007669"/>
    <property type="project" value="TreeGrafter"/>
</dbReference>
<dbReference type="Proteomes" id="UP000028524">
    <property type="component" value="Unassembled WGS sequence"/>
</dbReference>
<comment type="function">
    <text evidence="9">Catalyzes the ATP-dependent amination of UTP to CTP with either L-glutamine or ammonia as the source of nitrogen.</text>
</comment>